<protein>
    <submittedName>
        <fullName evidence="1">Uncharacterized protein</fullName>
    </submittedName>
</protein>
<dbReference type="Proteomes" id="UP001302249">
    <property type="component" value="Chromosome"/>
</dbReference>
<evidence type="ECO:0000313" key="1">
    <source>
        <dbReference type="EMBL" id="WNO54534.1"/>
    </source>
</evidence>
<keyword evidence="2" id="KW-1185">Reference proteome</keyword>
<reference evidence="1 2" key="1">
    <citation type="submission" date="2023-09" db="EMBL/GenBank/DDBJ databases">
        <authorList>
            <person name="Rey-Velasco X."/>
        </authorList>
    </citation>
    <scope>NUCLEOTIDE SEQUENCE [LARGE SCALE GENOMIC DNA]</scope>
    <source>
        <strain evidence="1 2">W311</strain>
    </source>
</reference>
<accession>A0ABZ0BDW5</accession>
<sequence>MSRIPPLIAFMSLTAAAPHSGVVTRDGFEPSDVALFVVAATGIWLARRAMRARAKVRRSQSRD</sequence>
<name>A0ABZ0BDW5_9SPHN</name>
<evidence type="ECO:0000313" key="2">
    <source>
        <dbReference type="Proteomes" id="UP001302249"/>
    </source>
</evidence>
<dbReference type="EMBL" id="CP135076">
    <property type="protein sequence ID" value="WNO54534.1"/>
    <property type="molecule type" value="Genomic_DNA"/>
</dbReference>
<organism evidence="1 2">
    <name type="scientific">Stakelama saccharophila</name>
    <dbReference type="NCBI Taxonomy" id="3075605"/>
    <lineage>
        <taxon>Bacteria</taxon>
        <taxon>Pseudomonadati</taxon>
        <taxon>Pseudomonadota</taxon>
        <taxon>Alphaproteobacteria</taxon>
        <taxon>Sphingomonadales</taxon>
        <taxon>Sphingomonadaceae</taxon>
        <taxon>Stakelama</taxon>
    </lineage>
</organism>
<dbReference type="RefSeq" id="WP_313917132.1">
    <property type="nucleotide sequence ID" value="NZ_CP135076.1"/>
</dbReference>
<proteinExistence type="predicted"/>
<gene>
    <name evidence="1" type="ORF">RPR59_04565</name>
</gene>